<dbReference type="InterPro" id="IPR001633">
    <property type="entry name" value="EAL_dom"/>
</dbReference>
<evidence type="ECO:0000313" key="3">
    <source>
        <dbReference type="Proteomes" id="UP001523392"/>
    </source>
</evidence>
<feature type="non-terminal residue" evidence="2">
    <location>
        <position position="106"/>
    </location>
</feature>
<accession>A0ABT1DDS1</accession>
<reference evidence="2 3" key="1">
    <citation type="submission" date="2021-12" db="EMBL/GenBank/DDBJ databases">
        <title>Siccirubricoccus leaddurans sp. nov., a high concentration Zn2+ tolerance bacterium.</title>
        <authorList>
            <person name="Cao Y."/>
        </authorList>
    </citation>
    <scope>NUCLEOTIDE SEQUENCE [LARGE SCALE GENOMIC DNA]</scope>
    <source>
        <strain evidence="2 3">KC 17139</strain>
    </source>
</reference>
<protein>
    <submittedName>
        <fullName evidence="2">EAL domain-containing protein</fullName>
    </submittedName>
</protein>
<dbReference type="Proteomes" id="UP001523392">
    <property type="component" value="Unassembled WGS sequence"/>
</dbReference>
<dbReference type="InterPro" id="IPR035919">
    <property type="entry name" value="EAL_sf"/>
</dbReference>
<comment type="caution">
    <text evidence="2">The sequence shown here is derived from an EMBL/GenBank/DDBJ whole genome shotgun (WGS) entry which is preliminary data.</text>
</comment>
<dbReference type="PANTHER" id="PTHR44757">
    <property type="entry name" value="DIGUANYLATE CYCLASE DGCP"/>
    <property type="match status" value="1"/>
</dbReference>
<feature type="domain" description="EAL" evidence="1">
    <location>
        <begin position="1"/>
        <end position="106"/>
    </location>
</feature>
<evidence type="ECO:0000259" key="1">
    <source>
        <dbReference type="PROSITE" id="PS50883"/>
    </source>
</evidence>
<organism evidence="2 3">
    <name type="scientific">Siccirubricoccus soli</name>
    <dbReference type="NCBI Taxonomy" id="2899147"/>
    <lineage>
        <taxon>Bacteria</taxon>
        <taxon>Pseudomonadati</taxon>
        <taxon>Pseudomonadota</taxon>
        <taxon>Alphaproteobacteria</taxon>
        <taxon>Acetobacterales</taxon>
        <taxon>Roseomonadaceae</taxon>
        <taxon>Siccirubricoccus</taxon>
    </lineage>
</organism>
<dbReference type="InterPro" id="IPR052155">
    <property type="entry name" value="Biofilm_reg_signaling"/>
</dbReference>
<evidence type="ECO:0000313" key="2">
    <source>
        <dbReference type="EMBL" id="MCO6420073.1"/>
    </source>
</evidence>
<dbReference type="PANTHER" id="PTHR44757:SF2">
    <property type="entry name" value="BIOFILM ARCHITECTURE MAINTENANCE PROTEIN MBAA"/>
    <property type="match status" value="1"/>
</dbReference>
<proteinExistence type="predicted"/>
<sequence>WVLRQACREAARWPAPLRVAVNLSPAQFAGRVLVDAVTAVLRETGLDAARLEVEITEAVMLQDTRTTLVTLHRLKALGVRIAMDDFGTGYSSLGYLQRFPFDKVKI</sequence>
<keyword evidence="3" id="KW-1185">Reference proteome</keyword>
<dbReference type="RefSeq" id="WP_252956731.1">
    <property type="nucleotide sequence ID" value="NZ_JAFIRR010000326.1"/>
</dbReference>
<dbReference type="PROSITE" id="PS50883">
    <property type="entry name" value="EAL"/>
    <property type="match status" value="1"/>
</dbReference>
<dbReference type="SUPFAM" id="SSF141868">
    <property type="entry name" value="EAL domain-like"/>
    <property type="match status" value="1"/>
</dbReference>
<feature type="non-terminal residue" evidence="2">
    <location>
        <position position="1"/>
    </location>
</feature>
<dbReference type="CDD" id="cd01948">
    <property type="entry name" value="EAL"/>
    <property type="match status" value="1"/>
</dbReference>
<dbReference type="SMART" id="SM00052">
    <property type="entry name" value="EAL"/>
    <property type="match status" value="1"/>
</dbReference>
<dbReference type="Gene3D" id="3.20.20.450">
    <property type="entry name" value="EAL domain"/>
    <property type="match status" value="1"/>
</dbReference>
<name>A0ABT1DDS1_9PROT</name>
<gene>
    <name evidence="2" type="ORF">JYK14_28565</name>
</gene>
<dbReference type="Pfam" id="PF00563">
    <property type="entry name" value="EAL"/>
    <property type="match status" value="1"/>
</dbReference>
<dbReference type="EMBL" id="JAFIRR010000326">
    <property type="protein sequence ID" value="MCO6420073.1"/>
    <property type="molecule type" value="Genomic_DNA"/>
</dbReference>